<keyword evidence="4" id="KW-1185">Reference proteome</keyword>
<gene>
    <name evidence="2" type="ORF">C1SCF055_LOCUS18867</name>
</gene>
<feature type="region of interest" description="Disordered" evidence="1">
    <location>
        <begin position="1"/>
        <end position="27"/>
    </location>
</feature>
<name>A0A9P1CJC0_9DINO</name>
<evidence type="ECO:0000313" key="4">
    <source>
        <dbReference type="Proteomes" id="UP001152797"/>
    </source>
</evidence>
<feature type="region of interest" description="Disordered" evidence="1">
    <location>
        <begin position="494"/>
        <end position="555"/>
    </location>
</feature>
<evidence type="ECO:0000313" key="2">
    <source>
        <dbReference type="EMBL" id="CAI3992008.1"/>
    </source>
</evidence>
<sequence>MELPAEVGPEALEEVKETEDQQPEECDAGRAAALEAEQEAQRMRLFRCPFAEGVDLTYVKRDRQFPYSNMEDPEENKRLGRRQLRHWISEVYAAKRLEDRRRDKAKVPRRQMHFIMQEMLRRQVGVKSLVHQRSWQLLEAVCEHAVADVAVGLFADFLDGTRDLDELSFYLYCSHLIATVPEEAQVLPPSRVPMGYVSESRCLRLVELLFSDLPKAKTVVQEEIEKQVPLPGWAVGTVGTVGSTAMSSLEDLSYMSFDESLANTRCIEADALCRALLEGWRVCCLLLSKSMPHFSWRDTILAFIQADVHSRGWLDPHEVQKAEIPPAARKSRSLDDTVALTDHTSLGAFVFRIVQHLGGLTEASLKEDVVAETALEFPGQKEQQICFRLCLVAFRSLERSLGVYLKWLLHSEEPRDRSVYRSVTGRIFAVRRAIRLGRAWPLMHNLRSLLVLLLSHQFDLQLTREEAQPEHVGWELTALLHVLRESWRRGASGVGPDFGTELEEVGENELRDEVPELPESASPQSPQSPVPLTGRERPPLGPSVSFTVGQKLACD</sequence>
<dbReference type="AlphaFoldDB" id="A0A9P1CJC0"/>
<feature type="compositionally biased region" description="Low complexity" evidence="1">
    <location>
        <begin position="517"/>
        <end position="532"/>
    </location>
</feature>
<dbReference type="EMBL" id="CAMXCT020001661">
    <property type="protein sequence ID" value="CAL1145383.1"/>
    <property type="molecule type" value="Genomic_DNA"/>
</dbReference>
<accession>A0A9P1CJC0</accession>
<dbReference type="EMBL" id="CAMXCT010001661">
    <property type="protein sequence ID" value="CAI3992008.1"/>
    <property type="molecule type" value="Genomic_DNA"/>
</dbReference>
<evidence type="ECO:0000256" key="1">
    <source>
        <dbReference type="SAM" id="MobiDB-lite"/>
    </source>
</evidence>
<evidence type="ECO:0000313" key="3">
    <source>
        <dbReference type="EMBL" id="CAL4779320.1"/>
    </source>
</evidence>
<dbReference type="OrthoDB" id="448939at2759"/>
<dbReference type="Proteomes" id="UP001152797">
    <property type="component" value="Unassembled WGS sequence"/>
</dbReference>
<proteinExistence type="predicted"/>
<organism evidence="2">
    <name type="scientific">Cladocopium goreaui</name>
    <dbReference type="NCBI Taxonomy" id="2562237"/>
    <lineage>
        <taxon>Eukaryota</taxon>
        <taxon>Sar</taxon>
        <taxon>Alveolata</taxon>
        <taxon>Dinophyceae</taxon>
        <taxon>Suessiales</taxon>
        <taxon>Symbiodiniaceae</taxon>
        <taxon>Cladocopium</taxon>
    </lineage>
</organism>
<reference evidence="3 4" key="2">
    <citation type="submission" date="2024-05" db="EMBL/GenBank/DDBJ databases">
        <authorList>
            <person name="Chen Y."/>
            <person name="Shah S."/>
            <person name="Dougan E. K."/>
            <person name="Thang M."/>
            <person name="Chan C."/>
        </authorList>
    </citation>
    <scope>NUCLEOTIDE SEQUENCE [LARGE SCALE GENOMIC DNA]</scope>
</reference>
<dbReference type="EMBL" id="CAMXCT030001661">
    <property type="protein sequence ID" value="CAL4779320.1"/>
    <property type="molecule type" value="Genomic_DNA"/>
</dbReference>
<reference evidence="2" key="1">
    <citation type="submission" date="2022-10" db="EMBL/GenBank/DDBJ databases">
        <authorList>
            <person name="Chen Y."/>
            <person name="Dougan E. K."/>
            <person name="Chan C."/>
            <person name="Rhodes N."/>
            <person name="Thang M."/>
        </authorList>
    </citation>
    <scope>NUCLEOTIDE SEQUENCE</scope>
</reference>
<protein>
    <submittedName>
        <fullName evidence="2">Uncharacterized protein</fullName>
    </submittedName>
</protein>
<comment type="caution">
    <text evidence="2">The sequence shown here is derived from an EMBL/GenBank/DDBJ whole genome shotgun (WGS) entry which is preliminary data.</text>
</comment>